<name>A0A507FE10_9FUNG</name>
<dbReference type="STRING" id="246404.A0A507FE10"/>
<dbReference type="PROSITE" id="PS50294">
    <property type="entry name" value="WD_REPEATS_REGION"/>
    <property type="match status" value="1"/>
</dbReference>
<feature type="region of interest" description="Disordered" evidence="2">
    <location>
        <begin position="848"/>
        <end position="878"/>
    </location>
</feature>
<feature type="region of interest" description="Disordered" evidence="2">
    <location>
        <begin position="220"/>
        <end position="306"/>
    </location>
</feature>
<dbReference type="GO" id="GO:0036064">
    <property type="term" value="C:ciliary basal body"/>
    <property type="evidence" value="ECO:0007669"/>
    <property type="project" value="TreeGrafter"/>
</dbReference>
<dbReference type="InterPro" id="IPR001680">
    <property type="entry name" value="WD40_rpt"/>
</dbReference>
<evidence type="ECO:0000313" key="4">
    <source>
        <dbReference type="Proteomes" id="UP000320333"/>
    </source>
</evidence>
<gene>
    <name evidence="3" type="ORF">CcCBS67573_g04138</name>
</gene>
<dbReference type="Pfam" id="PF00400">
    <property type="entry name" value="WD40"/>
    <property type="match status" value="3"/>
</dbReference>
<sequence>MQQIRSVAASNPFHRLPTAVLVEIIGFACIHPRSYIRVKGVSRVFSRAVALHSVWLKLRMDWNVHLPNAPCPDPGTMTDSGFNSDTEPGSSSEKAFDLGLLQQKICSLSRRHCSVCLNPFASKSVTVNVNGRNQQHLAVSRVWKLFCNVECARTRFVQFQSANQRKPEYSLACPSRVTAASAARIVPLVDLRIAFSVEKINPDSLNPCFDHATVRMLHEGSSPDRFSEDASSTSALSRSRSHSRNPPHPPSLKQRKPLKKPKRPSQTRHTKDRTRTASASQSVSRSRASQDDLVDETRSAQEPPIKNMFSDLGLTRKDFEGFVFNVRIGKTDPLVADAMVLHPVVRVHVIDASTGRYVKKSASIPATTFNESESIDFILPVMTRSTAASWNEDILIICEYLSILSETTIVFFEILDFGSVGNVNETEDGWRRVAWAFIKLIAGDGQTNTEKEQRLQLFEFSHQQPLYAVTHHLLSHSSLSKTQRRSDDDTPFVFQCWASGKRVKYPSTLYVDIRGKPCPEPHFVKTRPTNAIEIELGKLTYEQLMDEYLSKRTFMEEPVLKISSKPKWRRLPGQSCKIPKKLHFVIDSAQGSFACSFSSSGIYLAISCFGTNAEYQVKIYDAIKGDKIVNIDGHQNLVYDIKWASEIDVFATASSDSTVRVYKANSNHSFEQIAAFYHPSFTYTVAFHSSFISNHLIATGCADGLVRIWKLEAIRAHHHNHIMHHVQNQMRPLLSCYGHSGTVNAVLFDGEGLRMYSADSCGSVRIWACSGGSIVEETGKEVPFSAECIKVIPMDHPVRSLSINPHGRKVLIFLANNELHALDTRIFRLMTKFTGMPHTFKRAAIPAQTPSYSSPTTTSPTRSAFSATSATSPTTPITPTTKARAAAAAAAAAATATNTTVSPPSHTILARAIFSPCGTHVYASTTDGRVFTWKAETGALMHVYTLHGVSRQVVDIAFHPKDHYVAFSTWGQGNGRSGYQPLCVYTWDERQDDALDGRISLAARDVAGLGHAVDRLSVAMDKRRSEAGSRNAIGDARKVSLSVEDVGRKKSAIVDPQIRALRNAADLMMRKLSTSKGNDLPGRAAGAKIIGYKGEGHVSVID</sequence>
<reference evidence="3 4" key="1">
    <citation type="journal article" date="2019" name="Sci. Rep.">
        <title>Comparative genomics of chytrid fungi reveal insights into the obligate biotrophic and pathogenic lifestyle of Synchytrium endobioticum.</title>
        <authorList>
            <person name="van de Vossenberg B.T.L.H."/>
            <person name="Warris S."/>
            <person name="Nguyen H.D.T."/>
            <person name="van Gent-Pelzer M.P.E."/>
            <person name="Joly D.L."/>
            <person name="van de Geest H.C."/>
            <person name="Bonants P.J.M."/>
            <person name="Smith D.S."/>
            <person name="Levesque C.A."/>
            <person name="van der Lee T.A.J."/>
        </authorList>
    </citation>
    <scope>NUCLEOTIDE SEQUENCE [LARGE SCALE GENOMIC DNA]</scope>
    <source>
        <strain evidence="3 4">CBS 675.73</strain>
    </source>
</reference>
<dbReference type="InterPro" id="IPR052803">
    <property type="entry name" value="Cilium-Associated_Jouberin"/>
</dbReference>
<dbReference type="PANTHER" id="PTHR44499:SF1">
    <property type="entry name" value="JOUBERIN"/>
    <property type="match status" value="1"/>
</dbReference>
<dbReference type="EMBL" id="QEAP01000118">
    <property type="protein sequence ID" value="TPX74581.1"/>
    <property type="molecule type" value="Genomic_DNA"/>
</dbReference>
<keyword evidence="4" id="KW-1185">Reference proteome</keyword>
<feature type="repeat" description="WD" evidence="1">
    <location>
        <begin position="631"/>
        <end position="672"/>
    </location>
</feature>
<dbReference type="OrthoDB" id="2096344at2759"/>
<dbReference type="Proteomes" id="UP000320333">
    <property type="component" value="Unassembled WGS sequence"/>
</dbReference>
<evidence type="ECO:0000256" key="2">
    <source>
        <dbReference type="SAM" id="MobiDB-lite"/>
    </source>
</evidence>
<keyword evidence="1" id="KW-0853">WD repeat</keyword>
<dbReference type="SMART" id="SM00320">
    <property type="entry name" value="WD40"/>
    <property type="match status" value="7"/>
</dbReference>
<dbReference type="SUPFAM" id="SSF50978">
    <property type="entry name" value="WD40 repeat-like"/>
    <property type="match status" value="1"/>
</dbReference>
<dbReference type="Gene3D" id="2.130.10.10">
    <property type="entry name" value="YVTN repeat-like/Quinoprotein amine dehydrogenase"/>
    <property type="match status" value="2"/>
</dbReference>
<dbReference type="PANTHER" id="PTHR44499">
    <property type="entry name" value="JOUBERIN"/>
    <property type="match status" value="1"/>
</dbReference>
<dbReference type="PROSITE" id="PS50082">
    <property type="entry name" value="WD_REPEATS_2"/>
    <property type="match status" value="2"/>
</dbReference>
<organism evidence="3 4">
    <name type="scientific">Chytriomyces confervae</name>
    <dbReference type="NCBI Taxonomy" id="246404"/>
    <lineage>
        <taxon>Eukaryota</taxon>
        <taxon>Fungi</taxon>
        <taxon>Fungi incertae sedis</taxon>
        <taxon>Chytridiomycota</taxon>
        <taxon>Chytridiomycota incertae sedis</taxon>
        <taxon>Chytridiomycetes</taxon>
        <taxon>Chytridiales</taxon>
        <taxon>Chytriomycetaceae</taxon>
        <taxon>Chytriomyces</taxon>
    </lineage>
</organism>
<feature type="compositionally biased region" description="Low complexity" evidence="2">
    <location>
        <begin position="276"/>
        <end position="287"/>
    </location>
</feature>
<dbReference type="GO" id="GO:0044458">
    <property type="term" value="P:motile cilium assembly"/>
    <property type="evidence" value="ECO:0007669"/>
    <property type="project" value="TreeGrafter"/>
</dbReference>
<evidence type="ECO:0000256" key="1">
    <source>
        <dbReference type="PROSITE-ProRule" id="PRU00221"/>
    </source>
</evidence>
<evidence type="ECO:0000313" key="3">
    <source>
        <dbReference type="EMBL" id="TPX74581.1"/>
    </source>
</evidence>
<dbReference type="AlphaFoldDB" id="A0A507FE10"/>
<protein>
    <submittedName>
        <fullName evidence="3">Uncharacterized protein</fullName>
    </submittedName>
</protein>
<comment type="caution">
    <text evidence="3">The sequence shown here is derived from an EMBL/GenBank/DDBJ whole genome shotgun (WGS) entry which is preliminary data.</text>
</comment>
<dbReference type="InterPro" id="IPR015943">
    <property type="entry name" value="WD40/YVTN_repeat-like_dom_sf"/>
</dbReference>
<proteinExistence type="predicted"/>
<feature type="repeat" description="WD" evidence="1">
    <location>
        <begin position="736"/>
        <end position="767"/>
    </location>
</feature>
<feature type="compositionally biased region" description="Basic residues" evidence="2">
    <location>
        <begin position="253"/>
        <end position="272"/>
    </location>
</feature>
<dbReference type="InterPro" id="IPR036322">
    <property type="entry name" value="WD40_repeat_dom_sf"/>
</dbReference>
<accession>A0A507FE10</accession>